<dbReference type="AlphaFoldDB" id="A0A409XPI7"/>
<name>A0A409XPI7_PSICY</name>
<comment type="caution">
    <text evidence="2">The sequence shown here is derived from an EMBL/GenBank/DDBJ whole genome shotgun (WGS) entry which is preliminary data.</text>
</comment>
<proteinExistence type="predicted"/>
<accession>A0A409XPI7</accession>
<keyword evidence="3" id="KW-1185">Reference proteome</keyword>
<protein>
    <submittedName>
        <fullName evidence="2">Uncharacterized protein</fullName>
    </submittedName>
</protein>
<dbReference type="InParanoid" id="A0A409XPI7"/>
<dbReference type="EMBL" id="NHYD01001003">
    <property type="protein sequence ID" value="PPQ92641.1"/>
    <property type="molecule type" value="Genomic_DNA"/>
</dbReference>
<feature type="region of interest" description="Disordered" evidence="1">
    <location>
        <begin position="15"/>
        <end position="44"/>
    </location>
</feature>
<reference evidence="2 3" key="1">
    <citation type="journal article" date="2018" name="Evol. Lett.">
        <title>Horizontal gene cluster transfer increased hallucinogenic mushroom diversity.</title>
        <authorList>
            <person name="Reynolds H.T."/>
            <person name="Vijayakumar V."/>
            <person name="Gluck-Thaler E."/>
            <person name="Korotkin H.B."/>
            <person name="Matheny P.B."/>
            <person name="Slot J.C."/>
        </authorList>
    </citation>
    <scope>NUCLEOTIDE SEQUENCE [LARGE SCALE GENOMIC DNA]</scope>
    <source>
        <strain evidence="2 3">2631</strain>
    </source>
</reference>
<evidence type="ECO:0000256" key="1">
    <source>
        <dbReference type="SAM" id="MobiDB-lite"/>
    </source>
</evidence>
<evidence type="ECO:0000313" key="3">
    <source>
        <dbReference type="Proteomes" id="UP000283269"/>
    </source>
</evidence>
<gene>
    <name evidence="2" type="ORF">CVT25_007720</name>
</gene>
<feature type="compositionally biased region" description="Low complexity" evidence="1">
    <location>
        <begin position="15"/>
        <end position="43"/>
    </location>
</feature>
<evidence type="ECO:0000313" key="2">
    <source>
        <dbReference type="EMBL" id="PPQ92641.1"/>
    </source>
</evidence>
<organism evidence="2 3">
    <name type="scientific">Psilocybe cyanescens</name>
    <dbReference type="NCBI Taxonomy" id="93625"/>
    <lineage>
        <taxon>Eukaryota</taxon>
        <taxon>Fungi</taxon>
        <taxon>Dikarya</taxon>
        <taxon>Basidiomycota</taxon>
        <taxon>Agaricomycotina</taxon>
        <taxon>Agaricomycetes</taxon>
        <taxon>Agaricomycetidae</taxon>
        <taxon>Agaricales</taxon>
        <taxon>Agaricineae</taxon>
        <taxon>Strophariaceae</taxon>
        <taxon>Psilocybe</taxon>
    </lineage>
</organism>
<sequence>MKALLRSASLRRLLQTSTPAATTTTTTALRVHDPALGPAAAAPELTPVGETATAIAVGQFCRTSGDKLIWSGVTLAEEERDGQ</sequence>
<dbReference type="Proteomes" id="UP000283269">
    <property type="component" value="Unassembled WGS sequence"/>
</dbReference>